<dbReference type="AlphaFoldDB" id="A0A443INX1"/>
<dbReference type="InterPro" id="IPR001447">
    <property type="entry name" value="Arylamine_N-AcTrfase"/>
</dbReference>
<dbReference type="PANTHER" id="PTHR11786">
    <property type="entry name" value="N-HYDROXYARYLAMINE O-ACETYLTRANSFERASE"/>
    <property type="match status" value="1"/>
</dbReference>
<gene>
    <name evidence="2" type="ORF">D4N35_013155</name>
</gene>
<dbReference type="RefSeq" id="WP_120074393.1">
    <property type="nucleotide sequence ID" value="NZ_CP126113.1"/>
</dbReference>
<keyword evidence="3" id="KW-1185">Reference proteome</keyword>
<dbReference type="EMBL" id="QYTU02000031">
    <property type="protein sequence ID" value="RWR07313.1"/>
    <property type="molecule type" value="Genomic_DNA"/>
</dbReference>
<protein>
    <submittedName>
        <fullName evidence="2">Arylamine N-acetyltransferase</fullName>
    </submittedName>
</protein>
<dbReference type="SUPFAM" id="SSF54001">
    <property type="entry name" value="Cysteine proteinases"/>
    <property type="match status" value="1"/>
</dbReference>
<dbReference type="Pfam" id="PF00797">
    <property type="entry name" value="Acetyltransf_2"/>
    <property type="match status" value="1"/>
</dbReference>
<dbReference type="PANTHER" id="PTHR11786:SF0">
    <property type="entry name" value="ARYLAMINE N-ACETYLTRANSFERASE 4-RELATED"/>
    <property type="match status" value="1"/>
</dbReference>
<dbReference type="Gene3D" id="3.30.2140.20">
    <property type="match status" value="1"/>
</dbReference>
<organism evidence="2 3">
    <name type="scientific">Siminovitchia fortis</name>
    <dbReference type="NCBI Taxonomy" id="254758"/>
    <lineage>
        <taxon>Bacteria</taxon>
        <taxon>Bacillati</taxon>
        <taxon>Bacillota</taxon>
        <taxon>Bacilli</taxon>
        <taxon>Bacillales</taxon>
        <taxon>Bacillaceae</taxon>
        <taxon>Siminovitchia</taxon>
    </lineage>
</organism>
<reference evidence="2" key="1">
    <citation type="submission" date="2018-12" db="EMBL/GenBank/DDBJ databases">
        <authorList>
            <person name="Sun L."/>
            <person name="Chen Z."/>
        </authorList>
    </citation>
    <scope>NUCLEOTIDE SEQUENCE [LARGE SCALE GENOMIC DNA]</scope>
    <source>
        <strain evidence="2">DSM 16012</strain>
    </source>
</reference>
<accession>A0A443INX1</accession>
<proteinExistence type="inferred from homology"/>
<evidence type="ECO:0000256" key="1">
    <source>
        <dbReference type="ARBA" id="ARBA00006547"/>
    </source>
</evidence>
<comment type="similarity">
    <text evidence="1">Belongs to the arylamine N-acetyltransferase family.</text>
</comment>
<dbReference type="InterPro" id="IPR038765">
    <property type="entry name" value="Papain-like_cys_pep_sf"/>
</dbReference>
<sequence>MLKKLERLLREKDYFSVRDDLKRIQIVQEIFSALYPFENLDVLLEAEDPITPEYVVEKMLEGGRGGVCYELNSLLHIVLKELGFDVTPACATVWSDDGWIIDRTHSINLLNKQGKIYLIDAGSGNNLARQPIELDGSTVTSPAGVYRFRTEETERGTVVHEVLSEGEWKLRYAFFLKNVGWDDYNRVKQMIHHHPESPFNKTLLIAQTLSDGIISVNEERLRRKWTDGKEQRIPFASPDEMLEAIKHHFHPSVYRAACKYVEKNIEKKATNC</sequence>
<evidence type="ECO:0000313" key="3">
    <source>
        <dbReference type="Proteomes" id="UP000273811"/>
    </source>
</evidence>
<dbReference type="GO" id="GO:0016407">
    <property type="term" value="F:acetyltransferase activity"/>
    <property type="evidence" value="ECO:0007669"/>
    <property type="project" value="InterPro"/>
</dbReference>
<dbReference type="InterPro" id="IPR053710">
    <property type="entry name" value="Arylamine_NAT_domain_sf"/>
</dbReference>
<evidence type="ECO:0000313" key="2">
    <source>
        <dbReference type="EMBL" id="RWR07313.1"/>
    </source>
</evidence>
<dbReference type="OrthoDB" id="7181050at2"/>
<name>A0A443INX1_9BACI</name>
<dbReference type="Proteomes" id="UP000273811">
    <property type="component" value="Unassembled WGS sequence"/>
</dbReference>
<comment type="caution">
    <text evidence="2">The sequence shown here is derived from an EMBL/GenBank/DDBJ whole genome shotgun (WGS) entry which is preliminary data.</text>
</comment>